<accession>A0A6M1QVV7</accession>
<sequence length="294" mass="30710">MTTVQLPTDTAQRCQVMGIINVTPDSFSDGGRFHEVDAAVRRGLELMRDGADLLDVGGESTRPGAQRVSEAEELARVIPVVEALARGGFPVSVDTMRASVAEQAVAAGAVIVNDVSGGLADPEMLPFLAEADVTCVLMHWRAHSTRMDDFCFYDSVVDDVCAELHGRVEAALAAGVRAERIVLDPGLGFAKNASQSWELLAALPRLHELGFPVLVGASRKRFLAEAAAYGRRDPDVPADRDEASDAVAAVAAAGGAWGVRVHSVSGAAAASRVAARLRASTAATGLVGARAGER</sequence>
<comment type="caution">
    <text evidence="14">The sequence shown here is derived from an EMBL/GenBank/DDBJ whole genome shotgun (WGS) entry which is preliminary data.</text>
</comment>
<dbReference type="Pfam" id="PF00809">
    <property type="entry name" value="Pterin_bind"/>
    <property type="match status" value="1"/>
</dbReference>
<dbReference type="RefSeq" id="WP_165109771.1">
    <property type="nucleotide sequence ID" value="NZ_JAALAA010000003.1"/>
</dbReference>
<evidence type="ECO:0000259" key="13">
    <source>
        <dbReference type="PROSITE" id="PS50972"/>
    </source>
</evidence>
<dbReference type="Gene3D" id="3.20.20.20">
    <property type="entry name" value="Dihydropteroate synthase-like"/>
    <property type="match status" value="1"/>
</dbReference>
<evidence type="ECO:0000256" key="4">
    <source>
        <dbReference type="ARBA" id="ARBA00009503"/>
    </source>
</evidence>
<dbReference type="CDD" id="cd00739">
    <property type="entry name" value="DHPS"/>
    <property type="match status" value="1"/>
</dbReference>
<evidence type="ECO:0000256" key="2">
    <source>
        <dbReference type="ARBA" id="ARBA00001946"/>
    </source>
</evidence>
<dbReference type="GO" id="GO:0004156">
    <property type="term" value="F:dihydropteroate synthase activity"/>
    <property type="evidence" value="ECO:0007669"/>
    <property type="project" value="UniProtKB-EC"/>
</dbReference>
<dbReference type="EMBL" id="JAALAA010000003">
    <property type="protein sequence ID" value="NGN92004.1"/>
    <property type="molecule type" value="Genomic_DNA"/>
</dbReference>
<dbReference type="PROSITE" id="PS00792">
    <property type="entry name" value="DHPS_1"/>
    <property type="match status" value="1"/>
</dbReference>
<name>A0A6M1QVV7_9ACTN</name>
<dbReference type="GO" id="GO:0046656">
    <property type="term" value="P:folic acid biosynthetic process"/>
    <property type="evidence" value="ECO:0007669"/>
    <property type="project" value="UniProtKB-KW"/>
</dbReference>
<dbReference type="Proteomes" id="UP000483261">
    <property type="component" value="Unassembled WGS sequence"/>
</dbReference>
<gene>
    <name evidence="14" type="primary">folP</name>
    <name evidence="14" type="ORF">G5C66_04535</name>
</gene>
<dbReference type="FunFam" id="3.20.20.20:FF:000006">
    <property type="entry name" value="Dihydropteroate synthase"/>
    <property type="match status" value="1"/>
</dbReference>
<proteinExistence type="inferred from homology"/>
<evidence type="ECO:0000256" key="10">
    <source>
        <dbReference type="ARBA" id="ARBA00022909"/>
    </source>
</evidence>
<evidence type="ECO:0000256" key="7">
    <source>
        <dbReference type="ARBA" id="ARBA00022679"/>
    </source>
</evidence>
<comment type="similarity">
    <text evidence="4 12">Belongs to the DHPS family.</text>
</comment>
<evidence type="ECO:0000256" key="8">
    <source>
        <dbReference type="ARBA" id="ARBA00022723"/>
    </source>
</evidence>
<evidence type="ECO:0000256" key="9">
    <source>
        <dbReference type="ARBA" id="ARBA00022842"/>
    </source>
</evidence>
<comment type="pathway">
    <text evidence="3 12">Cofactor biosynthesis; tetrahydrofolate biosynthesis; 7,8-dihydrofolate from 2-amino-4-hydroxy-6-hydroxymethyl-7,8-dihydropteridine diphosphate and 4-aminobenzoate: step 1/2.</text>
</comment>
<dbReference type="PANTHER" id="PTHR20941:SF1">
    <property type="entry name" value="FOLIC ACID SYNTHESIS PROTEIN FOL1"/>
    <property type="match status" value="1"/>
</dbReference>
<dbReference type="GO" id="GO:0005829">
    <property type="term" value="C:cytosol"/>
    <property type="evidence" value="ECO:0007669"/>
    <property type="project" value="TreeGrafter"/>
</dbReference>
<evidence type="ECO:0000256" key="1">
    <source>
        <dbReference type="ARBA" id="ARBA00000012"/>
    </source>
</evidence>
<dbReference type="InterPro" id="IPR006390">
    <property type="entry name" value="DHP_synth_dom"/>
</dbReference>
<dbReference type="PROSITE" id="PS50972">
    <property type="entry name" value="PTERIN_BINDING"/>
    <property type="match status" value="1"/>
</dbReference>
<reference evidence="14 15" key="1">
    <citation type="submission" date="2020-02" db="EMBL/GenBank/DDBJ databases">
        <title>Whole-genome analyses of novel actinobacteria.</title>
        <authorList>
            <person name="Sahin N."/>
        </authorList>
    </citation>
    <scope>NUCLEOTIDE SEQUENCE [LARGE SCALE GENOMIC DNA]</scope>
    <source>
        <strain evidence="14 15">KC13</strain>
    </source>
</reference>
<protein>
    <recommendedName>
        <fullName evidence="6 12">Dihydropteroate synthase</fullName>
        <shortName evidence="12">DHPS</shortName>
        <ecNumber evidence="5 12">2.5.1.15</ecNumber>
    </recommendedName>
    <alternativeName>
        <fullName evidence="11 12">Dihydropteroate pyrophosphorylase</fullName>
    </alternativeName>
</protein>
<comment type="function">
    <text evidence="12">Catalyzes the condensation of para-aminobenzoate (pABA) with 6-hydroxymethyl-7,8-dihydropterin diphosphate (DHPt-PP) to form 7,8-dihydropteroate (H2Pte), the immediate precursor of folate derivatives.</text>
</comment>
<feature type="domain" description="Pterin-binding" evidence="13">
    <location>
        <begin position="14"/>
        <end position="272"/>
    </location>
</feature>
<evidence type="ECO:0000256" key="11">
    <source>
        <dbReference type="ARBA" id="ARBA00030193"/>
    </source>
</evidence>
<dbReference type="InterPro" id="IPR045031">
    <property type="entry name" value="DHP_synth-like"/>
</dbReference>
<evidence type="ECO:0000256" key="3">
    <source>
        <dbReference type="ARBA" id="ARBA00004763"/>
    </source>
</evidence>
<comment type="catalytic activity">
    <reaction evidence="1">
        <text>(7,8-dihydropterin-6-yl)methyl diphosphate + 4-aminobenzoate = 7,8-dihydropteroate + diphosphate</text>
        <dbReference type="Rhea" id="RHEA:19949"/>
        <dbReference type="ChEBI" id="CHEBI:17836"/>
        <dbReference type="ChEBI" id="CHEBI:17839"/>
        <dbReference type="ChEBI" id="CHEBI:33019"/>
        <dbReference type="ChEBI" id="CHEBI:72950"/>
        <dbReference type="EC" id="2.5.1.15"/>
    </reaction>
</comment>
<comment type="cofactor">
    <cofactor evidence="2 12">
        <name>Mg(2+)</name>
        <dbReference type="ChEBI" id="CHEBI:18420"/>
    </cofactor>
</comment>
<dbReference type="SUPFAM" id="SSF51717">
    <property type="entry name" value="Dihydropteroate synthetase-like"/>
    <property type="match status" value="1"/>
</dbReference>
<keyword evidence="8 12" id="KW-0479">Metal-binding</keyword>
<evidence type="ECO:0000313" key="14">
    <source>
        <dbReference type="EMBL" id="NGN92004.1"/>
    </source>
</evidence>
<dbReference type="AlphaFoldDB" id="A0A6M1QVV7"/>
<evidence type="ECO:0000256" key="6">
    <source>
        <dbReference type="ARBA" id="ARBA00016919"/>
    </source>
</evidence>
<dbReference type="EC" id="2.5.1.15" evidence="5 12"/>
<organism evidence="14 15">
    <name type="scientific">Nocardioides turkmenicus</name>
    <dbReference type="NCBI Taxonomy" id="2711220"/>
    <lineage>
        <taxon>Bacteria</taxon>
        <taxon>Bacillati</taxon>
        <taxon>Actinomycetota</taxon>
        <taxon>Actinomycetes</taxon>
        <taxon>Propionibacteriales</taxon>
        <taxon>Nocardioidaceae</taxon>
        <taxon>Nocardioides</taxon>
    </lineage>
</organism>
<dbReference type="GO" id="GO:0046872">
    <property type="term" value="F:metal ion binding"/>
    <property type="evidence" value="ECO:0007669"/>
    <property type="project" value="UniProtKB-KW"/>
</dbReference>
<evidence type="ECO:0000313" key="15">
    <source>
        <dbReference type="Proteomes" id="UP000483261"/>
    </source>
</evidence>
<keyword evidence="10 12" id="KW-0289">Folate biosynthesis</keyword>
<dbReference type="InterPro" id="IPR011005">
    <property type="entry name" value="Dihydropteroate_synth-like_sf"/>
</dbReference>
<dbReference type="NCBIfam" id="TIGR01496">
    <property type="entry name" value="DHPS"/>
    <property type="match status" value="1"/>
</dbReference>
<keyword evidence="15" id="KW-1185">Reference proteome</keyword>
<keyword evidence="7 12" id="KW-0808">Transferase</keyword>
<dbReference type="PANTHER" id="PTHR20941">
    <property type="entry name" value="FOLATE SYNTHESIS PROTEINS"/>
    <property type="match status" value="1"/>
</dbReference>
<dbReference type="PROSITE" id="PS00793">
    <property type="entry name" value="DHPS_2"/>
    <property type="match status" value="1"/>
</dbReference>
<evidence type="ECO:0000256" key="5">
    <source>
        <dbReference type="ARBA" id="ARBA00012458"/>
    </source>
</evidence>
<dbReference type="GO" id="GO:0046654">
    <property type="term" value="P:tetrahydrofolate biosynthetic process"/>
    <property type="evidence" value="ECO:0007669"/>
    <property type="project" value="UniProtKB-UniPathway"/>
</dbReference>
<dbReference type="UniPathway" id="UPA00077">
    <property type="reaction ID" value="UER00156"/>
</dbReference>
<keyword evidence="9 12" id="KW-0460">Magnesium</keyword>
<evidence type="ECO:0000256" key="12">
    <source>
        <dbReference type="RuleBase" id="RU361205"/>
    </source>
</evidence>
<dbReference type="InterPro" id="IPR000489">
    <property type="entry name" value="Pterin-binding_dom"/>
</dbReference>